<feature type="domain" description="N-acetyltransferase" evidence="5">
    <location>
        <begin position="24"/>
        <end position="189"/>
    </location>
</feature>
<name>A0ABU8LKR7_9MICO</name>
<dbReference type="HAMAP" id="MF_01812">
    <property type="entry name" value="Eis"/>
    <property type="match status" value="1"/>
</dbReference>
<dbReference type="GO" id="GO:0016746">
    <property type="term" value="F:acyltransferase activity"/>
    <property type="evidence" value="ECO:0007669"/>
    <property type="project" value="UniProtKB-KW"/>
</dbReference>
<dbReference type="Gene3D" id="3.40.630.30">
    <property type="match status" value="2"/>
</dbReference>
<dbReference type="EMBL" id="JBBDGN010000003">
    <property type="protein sequence ID" value="MEJ1091151.1"/>
    <property type="molecule type" value="Genomic_DNA"/>
</dbReference>
<feature type="binding site" evidence="4">
    <location>
        <begin position="107"/>
        <end position="109"/>
    </location>
    <ligand>
        <name>acetyl-CoA</name>
        <dbReference type="ChEBI" id="CHEBI:57288"/>
    </ligand>
</feature>
<sequence length="429" mass="46388">MTDIDARDQPADPRSAERLHRSGFDYRIIDTADAQATAAFLRAETRGFLDAEPTDESRDEMAGILQDRRNIGVFDGDDPLPIATVNSWVTPLTVPGGEVPMWAISSVTVSATHRRRGIARQLLEGELRAAATAGVPVAGLTVSEATIYGRYGFGAAIPVAQLTIDARRAGWGAPDASGRFAYVEKDELATVLGELHDRARTQRAGQIAGWPARWRRMAGQGPSDKGAAEVRGVVWRDDEGRPRGAVAYRLAEVEGEFRAQLQVRHLVADTDEGLRAMWSFLLHHDLVNRVSVDLRPVDDPVTWLVADQRAVTQRVHDHGWLRILDVPAALQARTYAGDDLEITVEVTDALGFAEGIWRVRVSGGTATVQATDAAPDVTLDVATLSSAYVGGVPLTQLAAAGRVHGDGAQIIAFSEALRSPEAPVLSIWY</sequence>
<dbReference type="NCBIfam" id="NF002367">
    <property type="entry name" value="PRK01346.1-4"/>
    <property type="match status" value="1"/>
</dbReference>
<reference evidence="6 7" key="1">
    <citation type="submission" date="2024-02" db="EMBL/GenBank/DDBJ databases">
        <authorList>
            <person name="Saticioglu I.B."/>
        </authorList>
    </citation>
    <scope>NUCLEOTIDE SEQUENCE [LARGE SCALE GENOMIC DNA]</scope>
    <source>
        <strain evidence="6 7">Mu-43</strain>
    </source>
</reference>
<accession>A0ABU8LKR7</accession>
<dbReference type="PANTHER" id="PTHR37817">
    <property type="entry name" value="N-ACETYLTRANSFERASE EIS"/>
    <property type="match status" value="1"/>
</dbReference>
<dbReference type="InterPro" id="IPR000182">
    <property type="entry name" value="GNAT_dom"/>
</dbReference>
<dbReference type="Gene3D" id="3.30.1050.10">
    <property type="entry name" value="SCP2 sterol-binding domain"/>
    <property type="match status" value="1"/>
</dbReference>
<dbReference type="PROSITE" id="PS51186">
    <property type="entry name" value="GNAT"/>
    <property type="match status" value="1"/>
</dbReference>
<dbReference type="InterPro" id="IPR016181">
    <property type="entry name" value="Acyl_CoA_acyltransferase"/>
</dbReference>
<dbReference type="InterPro" id="IPR036527">
    <property type="entry name" value="SCP2_sterol-bd_dom_sf"/>
</dbReference>
<dbReference type="EC" id="2.3.1.-" evidence="6"/>
<dbReference type="PANTHER" id="PTHR37817:SF1">
    <property type="entry name" value="N-ACETYLTRANSFERASE EIS"/>
    <property type="match status" value="1"/>
</dbReference>
<feature type="active site" description="Proton donor" evidence="4">
    <location>
        <position position="148"/>
    </location>
</feature>
<keyword evidence="3 4" id="KW-0012">Acyltransferase</keyword>
<feature type="binding site" evidence="4">
    <location>
        <begin position="143"/>
        <end position="144"/>
    </location>
    <ligand>
        <name>acetyl-CoA</name>
        <dbReference type="ChEBI" id="CHEBI:57288"/>
    </ligand>
</feature>
<proteinExistence type="inferred from homology"/>
<evidence type="ECO:0000256" key="2">
    <source>
        <dbReference type="ARBA" id="ARBA00022679"/>
    </source>
</evidence>
<dbReference type="SUPFAM" id="SSF55729">
    <property type="entry name" value="Acyl-CoA N-acyltransferases (Nat)"/>
    <property type="match status" value="1"/>
</dbReference>
<keyword evidence="7" id="KW-1185">Reference proteome</keyword>
<dbReference type="Pfam" id="PF13530">
    <property type="entry name" value="SCP2_2"/>
    <property type="match status" value="1"/>
</dbReference>
<dbReference type="Proteomes" id="UP001366085">
    <property type="component" value="Unassembled WGS sequence"/>
</dbReference>
<comment type="subunit">
    <text evidence="4">Homohexamer; trimer of dimers.</text>
</comment>
<evidence type="ECO:0000313" key="6">
    <source>
        <dbReference type="EMBL" id="MEJ1091151.1"/>
    </source>
</evidence>
<feature type="active site" description="Proton acceptor; via carboxylate" evidence="4">
    <location>
        <position position="429"/>
    </location>
</feature>
<dbReference type="InterPro" id="IPR025559">
    <property type="entry name" value="Eis_dom"/>
</dbReference>
<feature type="binding site" evidence="4">
    <location>
        <begin position="115"/>
        <end position="120"/>
    </location>
    <ligand>
        <name>acetyl-CoA</name>
        <dbReference type="ChEBI" id="CHEBI:57288"/>
    </ligand>
</feature>
<protein>
    <submittedName>
        <fullName evidence="6">GNAT family N-acetyltransferase</fullName>
        <ecNumber evidence="6">2.3.1.-</ecNumber>
    </submittedName>
</protein>
<gene>
    <name evidence="6" type="ORF">WDU93_05535</name>
</gene>
<dbReference type="RefSeq" id="WP_337318417.1">
    <property type="nucleotide sequence ID" value="NZ_JBBDGN010000003.1"/>
</dbReference>
<dbReference type="Pfam" id="PF13527">
    <property type="entry name" value="Acetyltransf_9"/>
    <property type="match status" value="1"/>
</dbReference>
<evidence type="ECO:0000256" key="3">
    <source>
        <dbReference type="ARBA" id="ARBA00023315"/>
    </source>
</evidence>
<dbReference type="InterPro" id="IPR022902">
    <property type="entry name" value="NAcTrfase_Eis"/>
</dbReference>
<evidence type="ECO:0000313" key="7">
    <source>
        <dbReference type="Proteomes" id="UP001366085"/>
    </source>
</evidence>
<dbReference type="SUPFAM" id="SSF55718">
    <property type="entry name" value="SCP-like"/>
    <property type="match status" value="1"/>
</dbReference>
<organism evidence="6 7">
    <name type="scientific">Microbacterium istanbulense</name>
    <dbReference type="NCBI Taxonomy" id="3122049"/>
    <lineage>
        <taxon>Bacteria</taxon>
        <taxon>Bacillati</taxon>
        <taxon>Actinomycetota</taxon>
        <taxon>Actinomycetes</taxon>
        <taxon>Micrococcales</taxon>
        <taxon>Microbacteriaceae</taxon>
        <taxon>Microbacterium</taxon>
    </lineage>
</organism>
<evidence type="ECO:0000256" key="4">
    <source>
        <dbReference type="HAMAP-Rule" id="MF_01812"/>
    </source>
</evidence>
<evidence type="ECO:0000259" key="5">
    <source>
        <dbReference type="PROSITE" id="PS51186"/>
    </source>
</evidence>
<evidence type="ECO:0000256" key="1">
    <source>
        <dbReference type="ARBA" id="ARBA00009213"/>
    </source>
</evidence>
<comment type="caution">
    <text evidence="6">The sequence shown here is derived from an EMBL/GenBank/DDBJ whole genome shotgun (WGS) entry which is preliminary data.</text>
</comment>
<dbReference type="InterPro" id="IPR041380">
    <property type="entry name" value="Acetyltransf_17"/>
</dbReference>
<keyword evidence="2 4" id="KW-0808">Transferase</keyword>
<dbReference type="Pfam" id="PF17668">
    <property type="entry name" value="Acetyltransf_17"/>
    <property type="match status" value="1"/>
</dbReference>
<comment type="similarity">
    <text evidence="1 4">Belongs to the acetyltransferase Eis family.</text>
</comment>
<dbReference type="InterPro" id="IPR051554">
    <property type="entry name" value="Acetyltransferase_Eis"/>
</dbReference>